<feature type="region of interest" description="Disordered" evidence="1">
    <location>
        <begin position="66"/>
        <end position="123"/>
    </location>
</feature>
<feature type="compositionally biased region" description="Basic and acidic residues" evidence="1">
    <location>
        <begin position="104"/>
        <end position="123"/>
    </location>
</feature>
<proteinExistence type="predicted"/>
<sequence length="217" mass="25663">MRGVARHARGDQSMGGPRRQVQVGSNVRRRDDQWPQDRPRDDRQLRPLLYARAGIRRRRCEWLHGARQRRKARRAHGRHGQLLPEPRRLEDDARWHHHQGSDGFHGHYHERARPRRSGGEQPDHDMHLATGALVYDIVNEDAKWKICVPQKYFYDYQTWNDDVNVIPEVETLQRYAWLRLSQAIYAYDATILFWSEHAINLGRTYIRRSIDASASSC</sequence>
<reference evidence="2 3" key="1">
    <citation type="submission" date="2019-07" db="EMBL/GenBank/DDBJ databases">
        <title>Genomics analysis of Aphanomyces spp. identifies a new class of oomycete effector associated with host adaptation.</title>
        <authorList>
            <person name="Gaulin E."/>
        </authorList>
    </citation>
    <scope>NUCLEOTIDE SEQUENCE [LARGE SCALE GENOMIC DNA]</scope>
    <source>
        <strain evidence="2 3">ATCC 201684</strain>
    </source>
</reference>
<evidence type="ECO:0000256" key="1">
    <source>
        <dbReference type="SAM" id="MobiDB-lite"/>
    </source>
</evidence>
<dbReference type="VEuPathDB" id="FungiDB:AeMF1_001669"/>
<evidence type="ECO:0000313" key="2">
    <source>
        <dbReference type="EMBL" id="KAF0725921.1"/>
    </source>
</evidence>
<keyword evidence="3" id="KW-1185">Reference proteome</keyword>
<comment type="caution">
    <text evidence="2">The sequence shown here is derived from an EMBL/GenBank/DDBJ whole genome shotgun (WGS) entry which is preliminary data.</text>
</comment>
<name>A0A6G0WEW6_9STRA</name>
<organism evidence="2 3">
    <name type="scientific">Aphanomyces euteiches</name>
    <dbReference type="NCBI Taxonomy" id="100861"/>
    <lineage>
        <taxon>Eukaryota</taxon>
        <taxon>Sar</taxon>
        <taxon>Stramenopiles</taxon>
        <taxon>Oomycota</taxon>
        <taxon>Saprolegniomycetes</taxon>
        <taxon>Saprolegniales</taxon>
        <taxon>Verrucalvaceae</taxon>
        <taxon>Aphanomyces</taxon>
    </lineage>
</organism>
<accession>A0A6G0WEW6</accession>
<protein>
    <submittedName>
        <fullName evidence="2">Uncharacterized protein</fullName>
    </submittedName>
</protein>
<dbReference type="EMBL" id="VJMJ01000230">
    <property type="protein sequence ID" value="KAF0725921.1"/>
    <property type="molecule type" value="Genomic_DNA"/>
</dbReference>
<gene>
    <name evidence="2" type="ORF">Ae201684_015691</name>
</gene>
<feature type="compositionally biased region" description="Basic and acidic residues" evidence="1">
    <location>
        <begin position="28"/>
        <end position="42"/>
    </location>
</feature>
<feature type="compositionally biased region" description="Basic residues" evidence="1">
    <location>
        <begin position="66"/>
        <end position="79"/>
    </location>
</feature>
<feature type="region of interest" description="Disordered" evidence="1">
    <location>
        <begin position="1"/>
        <end position="42"/>
    </location>
</feature>
<dbReference type="Proteomes" id="UP000481153">
    <property type="component" value="Unassembled WGS sequence"/>
</dbReference>
<dbReference type="AlphaFoldDB" id="A0A6G0WEW6"/>
<evidence type="ECO:0000313" key="3">
    <source>
        <dbReference type="Proteomes" id="UP000481153"/>
    </source>
</evidence>
<feature type="compositionally biased region" description="Basic and acidic residues" evidence="1">
    <location>
        <begin position="85"/>
        <end position="94"/>
    </location>
</feature>